<dbReference type="EnsemblPlants" id="AES63087">
    <property type="protein sequence ID" value="AES63087"/>
    <property type="gene ID" value="MTR_1g116580"/>
</dbReference>
<dbReference type="Proteomes" id="UP000002051">
    <property type="component" value="Unassembled WGS sequence"/>
</dbReference>
<dbReference type="EMBL" id="CM001217">
    <property type="protein sequence ID" value="AES63087.1"/>
    <property type="molecule type" value="Genomic_DNA"/>
</dbReference>
<feature type="compositionally biased region" description="Polar residues" evidence="3">
    <location>
        <begin position="7"/>
        <end position="25"/>
    </location>
</feature>
<dbReference type="Proteomes" id="UP000265566">
    <property type="component" value="Chromosome 1"/>
</dbReference>
<dbReference type="PANTHER" id="PTHR13453">
    <property type="entry name" value="KAT8 REGULATORY NSL COMPLEX SUBUNIT 2"/>
    <property type="match status" value="1"/>
</dbReference>
<dbReference type="GO" id="GO:0044545">
    <property type="term" value="C:NSL complex"/>
    <property type="evidence" value="ECO:0000318"/>
    <property type="project" value="GO_Central"/>
</dbReference>
<dbReference type="HOGENOM" id="CLU_083134_1_0_1"/>
<evidence type="ECO:0000313" key="8">
    <source>
        <dbReference type="Proteomes" id="UP000002051"/>
    </source>
</evidence>
<dbReference type="PANTHER" id="PTHR13453:SF7">
    <property type="entry name" value="KAT8 REGULATORY NSL COMPLEX SUBUNIT 2"/>
    <property type="match status" value="1"/>
</dbReference>
<gene>
    <name evidence="7" type="primary">11425450</name>
    <name evidence="5" type="ordered locus">MTR_1g116580</name>
    <name evidence="6" type="ORF">MtrunA17_Chr1g0213561</name>
</gene>
<dbReference type="InterPro" id="IPR025927">
    <property type="entry name" value="Znf_KANL2-like"/>
</dbReference>
<dbReference type="PaxDb" id="3880-AES63087"/>
<reference evidence="5 8" key="1">
    <citation type="journal article" date="2011" name="Nature">
        <title>The Medicago genome provides insight into the evolution of rhizobial symbioses.</title>
        <authorList>
            <person name="Young N.D."/>
            <person name="Debelle F."/>
            <person name="Oldroyd G.E."/>
            <person name="Geurts R."/>
            <person name="Cannon S.B."/>
            <person name="Udvardi M.K."/>
            <person name="Benedito V.A."/>
            <person name="Mayer K.F."/>
            <person name="Gouzy J."/>
            <person name="Schoof H."/>
            <person name="Van de Peer Y."/>
            <person name="Proost S."/>
            <person name="Cook D.R."/>
            <person name="Meyers B.C."/>
            <person name="Spannagl M."/>
            <person name="Cheung F."/>
            <person name="De Mita S."/>
            <person name="Krishnakumar V."/>
            <person name="Gundlach H."/>
            <person name="Zhou S."/>
            <person name="Mudge J."/>
            <person name="Bharti A.K."/>
            <person name="Murray J.D."/>
            <person name="Naoumkina M.A."/>
            <person name="Rosen B."/>
            <person name="Silverstein K.A."/>
            <person name="Tang H."/>
            <person name="Rombauts S."/>
            <person name="Zhao P.X."/>
            <person name="Zhou P."/>
            <person name="Barbe V."/>
            <person name="Bardou P."/>
            <person name="Bechner M."/>
            <person name="Bellec A."/>
            <person name="Berger A."/>
            <person name="Berges H."/>
            <person name="Bidwell S."/>
            <person name="Bisseling T."/>
            <person name="Choisne N."/>
            <person name="Couloux A."/>
            <person name="Denny R."/>
            <person name="Deshpande S."/>
            <person name="Dai X."/>
            <person name="Doyle J.J."/>
            <person name="Dudez A.M."/>
            <person name="Farmer A.D."/>
            <person name="Fouteau S."/>
            <person name="Franken C."/>
            <person name="Gibelin C."/>
            <person name="Gish J."/>
            <person name="Goldstein S."/>
            <person name="Gonzalez A.J."/>
            <person name="Green P.J."/>
            <person name="Hallab A."/>
            <person name="Hartog M."/>
            <person name="Hua A."/>
            <person name="Humphray S.J."/>
            <person name="Jeong D.H."/>
            <person name="Jing Y."/>
            <person name="Jocker A."/>
            <person name="Kenton S.M."/>
            <person name="Kim D.J."/>
            <person name="Klee K."/>
            <person name="Lai H."/>
            <person name="Lang C."/>
            <person name="Lin S."/>
            <person name="Macmil S.L."/>
            <person name="Magdelenat G."/>
            <person name="Matthews L."/>
            <person name="McCorrison J."/>
            <person name="Monaghan E.L."/>
            <person name="Mun J.H."/>
            <person name="Najar F.Z."/>
            <person name="Nicholson C."/>
            <person name="Noirot C."/>
            <person name="O'Bleness M."/>
            <person name="Paule C.R."/>
            <person name="Poulain J."/>
            <person name="Prion F."/>
            <person name="Qin B."/>
            <person name="Qu C."/>
            <person name="Retzel E.F."/>
            <person name="Riddle C."/>
            <person name="Sallet E."/>
            <person name="Samain S."/>
            <person name="Samson N."/>
            <person name="Sanders I."/>
            <person name="Saurat O."/>
            <person name="Scarpelli C."/>
            <person name="Schiex T."/>
            <person name="Segurens B."/>
            <person name="Severin A.J."/>
            <person name="Sherrier D.J."/>
            <person name="Shi R."/>
            <person name="Sims S."/>
            <person name="Singer S.R."/>
            <person name="Sinharoy S."/>
            <person name="Sterck L."/>
            <person name="Viollet A."/>
            <person name="Wang B.B."/>
            <person name="Wang K."/>
            <person name="Wang M."/>
            <person name="Wang X."/>
            <person name="Warfsmann J."/>
            <person name="Weissenbach J."/>
            <person name="White D.D."/>
            <person name="White J.D."/>
            <person name="Wiley G.B."/>
            <person name="Wincker P."/>
            <person name="Xing Y."/>
            <person name="Yang L."/>
            <person name="Yao Z."/>
            <person name="Ying F."/>
            <person name="Zhai J."/>
            <person name="Zhou L."/>
            <person name="Zuber A."/>
            <person name="Denarie J."/>
            <person name="Dixon R.A."/>
            <person name="May G.D."/>
            <person name="Schwartz D.C."/>
            <person name="Rogers J."/>
            <person name="Quetier F."/>
            <person name="Town C.D."/>
            <person name="Roe B.A."/>
        </authorList>
    </citation>
    <scope>NUCLEOTIDE SEQUENCE [LARGE SCALE GENOMIC DNA]</scope>
    <source>
        <strain evidence="5">A17</strain>
        <strain evidence="7 8">cv. Jemalong A17</strain>
    </source>
</reference>
<dbReference type="OMA" id="NNGGVNC"/>
<protein>
    <submittedName>
        <fullName evidence="5">DNA-binding domain protein, putative</fullName>
    </submittedName>
    <submittedName>
        <fullName evidence="6">Putative DNA-binding domain, KAT8 regulatory NSL complex subunit 2</fullName>
    </submittedName>
</protein>
<reference evidence="6" key="5">
    <citation type="journal article" date="2018" name="Nat. Plants">
        <title>Whole-genome landscape of Medicago truncatula symbiotic genes.</title>
        <authorList>
            <person name="Pecrix Y."/>
            <person name="Gamas P."/>
            <person name="Carrere S."/>
        </authorList>
    </citation>
    <scope>NUCLEOTIDE SEQUENCE</scope>
    <source>
        <tissue evidence="6">Leaves</tissue>
    </source>
</reference>
<dbReference type="OrthoDB" id="677315at2759"/>
<dbReference type="STRING" id="3880.G7IB01"/>
<reference evidence="9" key="4">
    <citation type="journal article" date="2018" name="Nat. Plants">
        <title>Whole-genome landscape of Medicago truncatula symbiotic genes.</title>
        <authorList>
            <person name="Pecrix Y."/>
            <person name="Staton S.E."/>
            <person name="Sallet E."/>
            <person name="Lelandais-Briere C."/>
            <person name="Moreau S."/>
            <person name="Carrere S."/>
            <person name="Blein T."/>
            <person name="Jardinaud M.F."/>
            <person name="Latrasse D."/>
            <person name="Zouine M."/>
            <person name="Zahm M."/>
            <person name="Kreplak J."/>
            <person name="Mayjonade B."/>
            <person name="Satge C."/>
            <person name="Perez M."/>
            <person name="Cauet S."/>
            <person name="Marande W."/>
            <person name="Chantry-Darmon C."/>
            <person name="Lopez-Roques C."/>
            <person name="Bouchez O."/>
            <person name="Berard A."/>
            <person name="Debelle F."/>
            <person name="Munos S."/>
            <person name="Bendahmane A."/>
            <person name="Berges H."/>
            <person name="Niebel A."/>
            <person name="Buitink J."/>
            <person name="Frugier F."/>
            <person name="Benhamed M."/>
            <person name="Crespi M."/>
            <person name="Gouzy J."/>
            <person name="Gamas P."/>
        </authorList>
    </citation>
    <scope>NUCLEOTIDE SEQUENCE [LARGE SCALE GENOMIC DNA]</scope>
    <source>
        <strain evidence="9">cv. Jemalong A17</strain>
    </source>
</reference>
<feature type="region of interest" description="Disordered" evidence="3">
    <location>
        <begin position="1"/>
        <end position="25"/>
    </location>
</feature>
<reference evidence="5 8" key="2">
    <citation type="journal article" date="2014" name="BMC Genomics">
        <title>An improved genome release (version Mt4.0) for the model legume Medicago truncatula.</title>
        <authorList>
            <person name="Tang H."/>
            <person name="Krishnakumar V."/>
            <person name="Bidwell S."/>
            <person name="Rosen B."/>
            <person name="Chan A."/>
            <person name="Zhou S."/>
            <person name="Gentzbittel L."/>
            <person name="Childs K.L."/>
            <person name="Yandell M."/>
            <person name="Gundlach H."/>
            <person name="Mayer K.F."/>
            <person name="Schwartz D.C."/>
            <person name="Town C.D."/>
        </authorList>
    </citation>
    <scope>GENOME REANNOTATION</scope>
    <source>
        <strain evidence="7 8">cv. Jemalong A17</strain>
    </source>
</reference>
<evidence type="ECO:0000256" key="1">
    <source>
        <dbReference type="ARBA" id="ARBA00004123"/>
    </source>
</evidence>
<evidence type="ECO:0000313" key="5">
    <source>
        <dbReference type="EMBL" id="AES63087.1"/>
    </source>
</evidence>
<dbReference type="Gramene" id="rna6978">
    <property type="protein sequence ID" value="RHN82791.1"/>
    <property type="gene ID" value="gene6978"/>
</dbReference>
<dbReference type="EMBL" id="PSQE01000001">
    <property type="protein sequence ID" value="RHN82791.1"/>
    <property type="molecule type" value="Genomic_DNA"/>
</dbReference>
<reference evidence="7" key="3">
    <citation type="submission" date="2015-04" db="UniProtKB">
        <authorList>
            <consortium name="EnsemblPlants"/>
        </authorList>
    </citation>
    <scope>IDENTIFICATION</scope>
    <source>
        <strain evidence="7">cv. Jemalong A17</strain>
    </source>
</reference>
<comment type="subcellular location">
    <subcellularLocation>
        <location evidence="1">Nucleus</location>
    </subcellularLocation>
</comment>
<evidence type="ECO:0000313" key="6">
    <source>
        <dbReference type="EMBL" id="RHN82791.1"/>
    </source>
</evidence>
<keyword evidence="2" id="KW-0539">Nucleus</keyword>
<evidence type="ECO:0000256" key="3">
    <source>
        <dbReference type="SAM" id="MobiDB-lite"/>
    </source>
</evidence>
<dbReference type="KEGG" id="mtr:11425450"/>
<keyword evidence="5" id="KW-0238">DNA-binding</keyword>
<keyword evidence="8" id="KW-1185">Reference proteome</keyword>
<dbReference type="Pfam" id="PF13891">
    <property type="entry name" value="zf-C3HC3H_KANSL2"/>
    <property type="match status" value="1"/>
</dbReference>
<dbReference type="InterPro" id="IPR026316">
    <property type="entry name" value="NSL2"/>
</dbReference>
<dbReference type="GO" id="GO:0003677">
    <property type="term" value="F:DNA binding"/>
    <property type="evidence" value="ECO:0007669"/>
    <property type="project" value="UniProtKB-KW"/>
</dbReference>
<accession>G7IB01</accession>
<organism evidence="5 8">
    <name type="scientific">Medicago truncatula</name>
    <name type="common">Barrel medic</name>
    <name type="synonym">Medicago tribuloides</name>
    <dbReference type="NCBI Taxonomy" id="3880"/>
    <lineage>
        <taxon>Eukaryota</taxon>
        <taxon>Viridiplantae</taxon>
        <taxon>Streptophyta</taxon>
        <taxon>Embryophyta</taxon>
        <taxon>Tracheophyta</taxon>
        <taxon>Spermatophyta</taxon>
        <taxon>Magnoliopsida</taxon>
        <taxon>eudicotyledons</taxon>
        <taxon>Gunneridae</taxon>
        <taxon>Pentapetalae</taxon>
        <taxon>rosids</taxon>
        <taxon>fabids</taxon>
        <taxon>Fabales</taxon>
        <taxon>Fabaceae</taxon>
        <taxon>Papilionoideae</taxon>
        <taxon>50 kb inversion clade</taxon>
        <taxon>NPAAA clade</taxon>
        <taxon>Hologalegina</taxon>
        <taxon>IRL clade</taxon>
        <taxon>Trifolieae</taxon>
        <taxon>Medicago</taxon>
    </lineage>
</organism>
<dbReference type="AlphaFoldDB" id="G7IB01"/>
<feature type="domain" description="KANL2-like probable zinc-finger" evidence="4">
    <location>
        <begin position="90"/>
        <end position="156"/>
    </location>
</feature>
<dbReference type="eggNOG" id="ENOG502RXKY">
    <property type="taxonomic scope" value="Eukaryota"/>
</dbReference>
<evidence type="ECO:0000256" key="2">
    <source>
        <dbReference type="ARBA" id="ARBA00023242"/>
    </source>
</evidence>
<evidence type="ECO:0000313" key="9">
    <source>
        <dbReference type="Proteomes" id="UP000265566"/>
    </source>
</evidence>
<proteinExistence type="predicted"/>
<evidence type="ECO:0000259" key="4">
    <source>
        <dbReference type="Pfam" id="PF13891"/>
    </source>
</evidence>
<dbReference type="GO" id="GO:0005634">
    <property type="term" value="C:nucleus"/>
    <property type="evidence" value="ECO:0007669"/>
    <property type="project" value="UniProtKB-SubCell"/>
</dbReference>
<name>G7IB01_MEDTR</name>
<sequence length="221" mass="24844">MNPLPDNPNQQNADKSNPSSPLSTATCLTRPEVLTRRLNNFRRLSNIYKDEYWHLMAELRNAHSEYVAIGLNPFQDEVEEPQPQPEPAVCAFEGCQTRPMPLTPFCFAHILSDPRQVLYKPCEFVIASAQAGHAGSVTCRKPILSTRVPAYCDVHMQLGQMHLTRALQGAGLNIFSASQVQPQLHHLIAEFVRQIQAKRRKVRTEEKCKSVVKKEDGTAEG</sequence>
<evidence type="ECO:0000313" key="7">
    <source>
        <dbReference type="EnsemblPlants" id="AES63087"/>
    </source>
</evidence>